<keyword evidence="3" id="KW-1185">Reference proteome</keyword>
<protein>
    <recommendedName>
        <fullName evidence="4">Copper(I)-binding protein</fullName>
    </recommendedName>
</protein>
<evidence type="ECO:0008006" key="4">
    <source>
        <dbReference type="Google" id="ProtNLM"/>
    </source>
</evidence>
<sequence length="238" mass="23758">MVSRQTTRPLRKLVPAVAIGVSALLGIVGCSAGQVAQTAEMPPAVNGNSGQLGSLALRDVQVVFPESGEAYEEGDDAPLQLTIINSGNDGDELIGVTSPAGEVEMTGNPAIPARTALAVVPPEENESATTTTTTTTTESSPSSETAGSEAPGTETGSETSGSGTSSVTTTGSPADTEAVAPVVGTMSLVITGLTAGLPFGKNVPVTFEFANAGSITILLPVGAPSTPRPEAEGIEEEH</sequence>
<feature type="region of interest" description="Disordered" evidence="1">
    <location>
        <begin position="117"/>
        <end position="176"/>
    </location>
</feature>
<evidence type="ECO:0000313" key="3">
    <source>
        <dbReference type="Proteomes" id="UP001595859"/>
    </source>
</evidence>
<accession>A0ABV9RYG4</accession>
<gene>
    <name evidence="2" type="ORF">ACFPCV_12760</name>
</gene>
<name>A0ABV9RYG4_9PSEU</name>
<dbReference type="Gene3D" id="2.60.40.1890">
    <property type="entry name" value="PCu(A)C copper chaperone"/>
    <property type="match status" value="1"/>
</dbReference>
<reference evidence="3" key="1">
    <citation type="journal article" date="2019" name="Int. J. Syst. Evol. Microbiol.">
        <title>The Global Catalogue of Microorganisms (GCM) 10K type strain sequencing project: providing services to taxonomists for standard genome sequencing and annotation.</title>
        <authorList>
            <consortium name="The Broad Institute Genomics Platform"/>
            <consortium name="The Broad Institute Genome Sequencing Center for Infectious Disease"/>
            <person name="Wu L."/>
            <person name="Ma J."/>
        </authorList>
    </citation>
    <scope>NUCLEOTIDE SEQUENCE [LARGE SCALE GENOMIC DNA]</scope>
    <source>
        <strain evidence="3">ZS-22-S1</strain>
    </source>
</reference>
<dbReference type="RefSeq" id="WP_378056322.1">
    <property type="nucleotide sequence ID" value="NZ_JBHSIS010000006.1"/>
</dbReference>
<dbReference type="PROSITE" id="PS51257">
    <property type="entry name" value="PROKAR_LIPOPROTEIN"/>
    <property type="match status" value="1"/>
</dbReference>
<proteinExistence type="predicted"/>
<dbReference type="EMBL" id="JBHSIS010000006">
    <property type="protein sequence ID" value="MFC4854377.1"/>
    <property type="molecule type" value="Genomic_DNA"/>
</dbReference>
<dbReference type="Proteomes" id="UP001595859">
    <property type="component" value="Unassembled WGS sequence"/>
</dbReference>
<evidence type="ECO:0000256" key="1">
    <source>
        <dbReference type="SAM" id="MobiDB-lite"/>
    </source>
</evidence>
<dbReference type="InterPro" id="IPR036182">
    <property type="entry name" value="PCuAC_sf"/>
</dbReference>
<evidence type="ECO:0000313" key="2">
    <source>
        <dbReference type="EMBL" id="MFC4854377.1"/>
    </source>
</evidence>
<feature type="compositionally biased region" description="Low complexity" evidence="1">
    <location>
        <begin position="127"/>
        <end position="172"/>
    </location>
</feature>
<comment type="caution">
    <text evidence="2">The sequence shown here is derived from an EMBL/GenBank/DDBJ whole genome shotgun (WGS) entry which is preliminary data.</text>
</comment>
<organism evidence="2 3">
    <name type="scientific">Actinophytocola glycyrrhizae</name>
    <dbReference type="NCBI Taxonomy" id="2044873"/>
    <lineage>
        <taxon>Bacteria</taxon>
        <taxon>Bacillati</taxon>
        <taxon>Actinomycetota</taxon>
        <taxon>Actinomycetes</taxon>
        <taxon>Pseudonocardiales</taxon>
        <taxon>Pseudonocardiaceae</taxon>
    </lineage>
</organism>